<dbReference type="PANTHER" id="PTHR14413">
    <property type="entry name" value="RIBOSOMAL PROTEIN L17"/>
    <property type="match status" value="1"/>
</dbReference>
<reference evidence="5" key="1">
    <citation type="journal article" date="2015" name="Proc. Natl. Acad. Sci. U.S.A.">
        <title>Networks of energetic and metabolic interactions define dynamics in microbial communities.</title>
        <authorList>
            <person name="Embree M."/>
            <person name="Liu J.K."/>
            <person name="Al-Bassam M.M."/>
            <person name="Zengler K."/>
        </authorList>
    </citation>
    <scope>NUCLEOTIDE SEQUENCE</scope>
</reference>
<dbReference type="SUPFAM" id="SSF64263">
    <property type="entry name" value="Prokaryotic ribosomal protein L17"/>
    <property type="match status" value="1"/>
</dbReference>
<dbReference type="HAMAP" id="MF_01368">
    <property type="entry name" value="Ribosomal_bL17"/>
    <property type="match status" value="1"/>
</dbReference>
<dbReference type="Pfam" id="PF01196">
    <property type="entry name" value="Ribosomal_L17"/>
    <property type="match status" value="1"/>
</dbReference>
<evidence type="ECO:0000256" key="4">
    <source>
        <dbReference type="SAM" id="MobiDB-lite"/>
    </source>
</evidence>
<comment type="similarity">
    <text evidence="1">Belongs to the bacterial ribosomal protein bL17 family.</text>
</comment>
<comment type="caution">
    <text evidence="5">The sequence shown here is derived from an EMBL/GenBank/DDBJ whole genome shotgun (WGS) entry which is preliminary data.</text>
</comment>
<organism evidence="5">
    <name type="scientific">hydrocarbon metagenome</name>
    <dbReference type="NCBI Taxonomy" id="938273"/>
    <lineage>
        <taxon>unclassified sequences</taxon>
        <taxon>metagenomes</taxon>
        <taxon>ecological metagenomes</taxon>
    </lineage>
</organism>
<keyword evidence="2 5" id="KW-0689">Ribosomal protein</keyword>
<name>A0A0W8G023_9ZZZZ</name>
<dbReference type="GO" id="GO:0022625">
    <property type="term" value="C:cytosolic large ribosomal subunit"/>
    <property type="evidence" value="ECO:0007669"/>
    <property type="project" value="TreeGrafter"/>
</dbReference>
<dbReference type="GO" id="GO:0006412">
    <property type="term" value="P:translation"/>
    <property type="evidence" value="ECO:0007669"/>
    <property type="project" value="InterPro"/>
</dbReference>
<evidence type="ECO:0000313" key="5">
    <source>
        <dbReference type="EMBL" id="KUG26506.1"/>
    </source>
</evidence>
<feature type="region of interest" description="Disordered" evidence="4">
    <location>
        <begin position="126"/>
        <end position="214"/>
    </location>
</feature>
<dbReference type="PANTHER" id="PTHR14413:SF16">
    <property type="entry name" value="LARGE RIBOSOMAL SUBUNIT PROTEIN BL17M"/>
    <property type="match status" value="1"/>
</dbReference>
<evidence type="ECO:0000256" key="3">
    <source>
        <dbReference type="ARBA" id="ARBA00023274"/>
    </source>
</evidence>
<sequence length="214" mass="24116">MRHRVKGRKLGRTASHRHATLNALATQLLRYKKIKTTLAKAKETKKFVEPLITKAKKNDISARRLVARFIKDKEVLKELFSDIVEKIGDRPGGYTRIVKLGHRDGDAAELAIIELVDYNEIAAPKKKETKESKTSEETKAKKSKKAPKKEEADDAEVIEEEKAEKKTAKSKTTSKKKSEGAKKEVKAKKTTSETVEEKPDDETGENSSEEKEDK</sequence>
<proteinExistence type="inferred from homology"/>
<dbReference type="EMBL" id="LNQE01000451">
    <property type="protein sequence ID" value="KUG26506.1"/>
    <property type="molecule type" value="Genomic_DNA"/>
</dbReference>
<dbReference type="NCBIfam" id="TIGR00059">
    <property type="entry name" value="L17"/>
    <property type="match status" value="1"/>
</dbReference>
<evidence type="ECO:0000256" key="2">
    <source>
        <dbReference type="ARBA" id="ARBA00022980"/>
    </source>
</evidence>
<evidence type="ECO:0000256" key="1">
    <source>
        <dbReference type="ARBA" id="ARBA00008777"/>
    </source>
</evidence>
<feature type="compositionally biased region" description="Basic and acidic residues" evidence="4">
    <location>
        <begin position="126"/>
        <end position="140"/>
    </location>
</feature>
<dbReference type="InterPro" id="IPR047859">
    <property type="entry name" value="Ribosomal_bL17_CS"/>
</dbReference>
<dbReference type="AlphaFoldDB" id="A0A0W8G023"/>
<protein>
    <submittedName>
        <fullName evidence="5">Lsu ribosomal protein l17p</fullName>
    </submittedName>
</protein>
<dbReference type="GO" id="GO:0003735">
    <property type="term" value="F:structural constituent of ribosome"/>
    <property type="evidence" value="ECO:0007669"/>
    <property type="project" value="InterPro"/>
</dbReference>
<dbReference type="PROSITE" id="PS01167">
    <property type="entry name" value="RIBOSOMAL_L17"/>
    <property type="match status" value="1"/>
</dbReference>
<gene>
    <name evidence="5" type="ORF">ASZ90_003649</name>
</gene>
<keyword evidence="3" id="KW-0687">Ribonucleoprotein</keyword>
<dbReference type="InterPro" id="IPR036373">
    <property type="entry name" value="Ribosomal_bL17_sf"/>
</dbReference>
<dbReference type="InterPro" id="IPR000456">
    <property type="entry name" value="Ribosomal_bL17"/>
</dbReference>
<dbReference type="Gene3D" id="3.90.1030.10">
    <property type="entry name" value="Ribosomal protein L17"/>
    <property type="match status" value="1"/>
</dbReference>
<accession>A0A0W8G023</accession>